<gene>
    <name evidence="2" type="ORF">D6T64_05325</name>
</gene>
<evidence type="ECO:0000313" key="3">
    <source>
        <dbReference type="Proteomes" id="UP000272015"/>
    </source>
</evidence>
<evidence type="ECO:0008006" key="4">
    <source>
        <dbReference type="Google" id="ProtNLM"/>
    </source>
</evidence>
<reference evidence="2 3" key="1">
    <citation type="submission" date="2018-09" db="EMBL/GenBank/DDBJ databases">
        <title>Novel species of Cryobacterium.</title>
        <authorList>
            <person name="Liu Q."/>
            <person name="Xin Y.-H."/>
        </authorList>
    </citation>
    <scope>NUCLEOTIDE SEQUENCE [LARGE SCALE GENOMIC DNA]</scope>
    <source>
        <strain evidence="2 3">Hh39</strain>
    </source>
</reference>
<evidence type="ECO:0000256" key="1">
    <source>
        <dbReference type="SAM" id="Phobius"/>
    </source>
</evidence>
<feature type="transmembrane region" description="Helical" evidence="1">
    <location>
        <begin position="19"/>
        <end position="42"/>
    </location>
</feature>
<dbReference type="AlphaFoldDB" id="A0A3A5MS35"/>
<dbReference type="EMBL" id="QZVS01000067">
    <property type="protein sequence ID" value="RJT89883.1"/>
    <property type="molecule type" value="Genomic_DNA"/>
</dbReference>
<dbReference type="Proteomes" id="UP000272015">
    <property type="component" value="Unassembled WGS sequence"/>
</dbReference>
<sequence>MSDITTTVSVARRLRPRTLAVIAGGAAVAIGAGGFLSTTALFTSQDRVESNTFTTATLTVDESNNRAFDVKDMLPGATGSTKTLSFENAGTVAFDYDLGITDLTATVPAAAGVAARAAQGYATANNVAITDPAAVDAGETAAADVTTAVLGWFDVTITDEDGLDITGHLNDLSTFNEALEDAGSVAAPINRENQEGETVVTVALNSKAGDLAQGAEVGFDVVIDAKQQQPQP</sequence>
<name>A0A3A5MS35_9MICO</name>
<keyword evidence="1" id="KW-1133">Transmembrane helix</keyword>
<protein>
    <recommendedName>
        <fullName evidence="4">Camelysin metallo-endopeptidase</fullName>
    </recommendedName>
</protein>
<comment type="caution">
    <text evidence="2">The sequence shown here is derived from an EMBL/GenBank/DDBJ whole genome shotgun (WGS) entry which is preliminary data.</text>
</comment>
<organism evidence="2 3">
    <name type="scientific">Cryobacterium melibiosiphilum</name>
    <dbReference type="NCBI Taxonomy" id="995039"/>
    <lineage>
        <taxon>Bacteria</taxon>
        <taxon>Bacillati</taxon>
        <taxon>Actinomycetota</taxon>
        <taxon>Actinomycetes</taxon>
        <taxon>Micrococcales</taxon>
        <taxon>Microbacteriaceae</taxon>
        <taxon>Cryobacterium</taxon>
    </lineage>
</organism>
<proteinExistence type="predicted"/>
<keyword evidence="1" id="KW-0812">Transmembrane</keyword>
<dbReference type="RefSeq" id="WP_119972758.1">
    <property type="nucleotide sequence ID" value="NZ_JBHSQA010000022.1"/>
</dbReference>
<evidence type="ECO:0000313" key="2">
    <source>
        <dbReference type="EMBL" id="RJT89883.1"/>
    </source>
</evidence>
<keyword evidence="3" id="KW-1185">Reference proteome</keyword>
<accession>A0A3A5MS35</accession>
<dbReference type="OrthoDB" id="10017972at2"/>
<keyword evidence="1" id="KW-0472">Membrane</keyword>